<proteinExistence type="predicted"/>
<keyword evidence="2" id="KW-1185">Reference proteome</keyword>
<protein>
    <submittedName>
        <fullName evidence="1">Uncharacterized protein</fullName>
    </submittedName>
</protein>
<dbReference type="Proteomes" id="UP000535838">
    <property type="component" value="Unassembled WGS sequence"/>
</dbReference>
<dbReference type="EMBL" id="JACJVQ010000014">
    <property type="protein sequence ID" value="MBB6635693.1"/>
    <property type="molecule type" value="Genomic_DNA"/>
</dbReference>
<sequence>MQLRALIRYERQVLQESMRNNEDILDNAEQLIALLSDTIVSDDRRSLSFLILSNQVRNDLTLCLLSSLRYHETQSKLMKRQAIEKACLATYALIEPDIEKFLTHDENGSKPIQKTLERSFKYVDREFSSHSLRLKQVKDMINNYYAHGNMFNSLRKEEHLGFFDKQDELMQRTLIWEIGYLSSVIFDLWHHAADQCSFAKKNEQSYQRFVQAVVISQEFREGFVSHERFSKFRSLS</sequence>
<dbReference type="RefSeq" id="WP_185120931.1">
    <property type="nucleotide sequence ID" value="NZ_JACJVQ010000014.1"/>
</dbReference>
<evidence type="ECO:0000313" key="2">
    <source>
        <dbReference type="Proteomes" id="UP000535838"/>
    </source>
</evidence>
<organism evidence="1 2">
    <name type="scientific">Cohnella thailandensis</name>
    <dbReference type="NCBI Taxonomy" id="557557"/>
    <lineage>
        <taxon>Bacteria</taxon>
        <taxon>Bacillati</taxon>
        <taxon>Bacillota</taxon>
        <taxon>Bacilli</taxon>
        <taxon>Bacillales</taxon>
        <taxon>Paenibacillaceae</taxon>
        <taxon>Cohnella</taxon>
    </lineage>
</organism>
<evidence type="ECO:0000313" key="1">
    <source>
        <dbReference type="EMBL" id="MBB6635693.1"/>
    </source>
</evidence>
<accession>A0A841STP5</accession>
<dbReference type="AlphaFoldDB" id="A0A841STP5"/>
<comment type="caution">
    <text evidence="1">The sequence shown here is derived from an EMBL/GenBank/DDBJ whole genome shotgun (WGS) entry which is preliminary data.</text>
</comment>
<name>A0A841STP5_9BACL</name>
<gene>
    <name evidence="1" type="ORF">H7B67_16355</name>
</gene>
<reference evidence="1 2" key="1">
    <citation type="submission" date="2020-08" db="EMBL/GenBank/DDBJ databases">
        <title>Cohnella phylogeny.</title>
        <authorList>
            <person name="Dunlap C."/>
        </authorList>
    </citation>
    <scope>NUCLEOTIDE SEQUENCE [LARGE SCALE GENOMIC DNA]</scope>
    <source>
        <strain evidence="1 2">DSM 25241</strain>
    </source>
</reference>